<evidence type="ECO:0000313" key="10">
    <source>
        <dbReference type="EMBL" id="MDT0446235.1"/>
    </source>
</evidence>
<evidence type="ECO:0000256" key="5">
    <source>
        <dbReference type="ARBA" id="ARBA00022777"/>
    </source>
</evidence>
<dbReference type="EC" id="2.7.11.1" evidence="10"/>
<dbReference type="Pfam" id="PF00069">
    <property type="entry name" value="Pkinase"/>
    <property type="match status" value="1"/>
</dbReference>
<evidence type="ECO:0000256" key="6">
    <source>
        <dbReference type="ARBA" id="ARBA00022840"/>
    </source>
</evidence>
<gene>
    <name evidence="10" type="ORF">RM779_27110</name>
</gene>
<dbReference type="SUPFAM" id="SSF56112">
    <property type="entry name" value="Protein kinase-like (PK-like)"/>
    <property type="match status" value="1"/>
</dbReference>
<name>A0ABU2SER4_9ACTN</name>
<dbReference type="InterPro" id="IPR017441">
    <property type="entry name" value="Protein_kinase_ATP_BS"/>
</dbReference>
<dbReference type="InterPro" id="IPR001638">
    <property type="entry name" value="Solute-binding_3/MltF_N"/>
</dbReference>
<reference evidence="11" key="1">
    <citation type="submission" date="2023-07" db="EMBL/GenBank/DDBJ databases">
        <title>30 novel species of actinomycetes from the DSMZ collection.</title>
        <authorList>
            <person name="Nouioui I."/>
        </authorList>
    </citation>
    <scope>NUCLEOTIDE SEQUENCE [LARGE SCALE GENOMIC DNA]</scope>
    <source>
        <strain evidence="11">DSM 41886</strain>
    </source>
</reference>
<accession>A0ABU2SER4</accession>
<comment type="similarity">
    <text evidence="1">Belongs to the bacterial solute-binding protein 3 family.</text>
</comment>
<evidence type="ECO:0000256" key="4">
    <source>
        <dbReference type="ARBA" id="ARBA00022741"/>
    </source>
</evidence>
<evidence type="ECO:0000259" key="9">
    <source>
        <dbReference type="PROSITE" id="PS50011"/>
    </source>
</evidence>
<feature type="binding site" evidence="7">
    <location>
        <position position="45"/>
    </location>
    <ligand>
        <name>ATP</name>
        <dbReference type="ChEBI" id="CHEBI:30616"/>
    </ligand>
</feature>
<dbReference type="Proteomes" id="UP001183615">
    <property type="component" value="Unassembled WGS sequence"/>
</dbReference>
<feature type="compositionally biased region" description="Acidic residues" evidence="8">
    <location>
        <begin position="397"/>
        <end position="408"/>
    </location>
</feature>
<keyword evidence="4 7" id="KW-0547">Nucleotide-binding</keyword>
<dbReference type="Gene3D" id="1.10.510.10">
    <property type="entry name" value="Transferase(Phosphotransferase) domain 1"/>
    <property type="match status" value="1"/>
</dbReference>
<protein>
    <submittedName>
        <fullName evidence="10">Serine/threonine-protein kinase</fullName>
        <ecNumber evidence="10">2.7.11.1</ecNumber>
    </submittedName>
</protein>
<evidence type="ECO:0000256" key="2">
    <source>
        <dbReference type="ARBA" id="ARBA00022679"/>
    </source>
</evidence>
<dbReference type="PROSITE" id="PS00108">
    <property type="entry name" value="PROTEIN_KINASE_ST"/>
    <property type="match status" value="1"/>
</dbReference>
<dbReference type="PANTHER" id="PTHR43289">
    <property type="entry name" value="MITOGEN-ACTIVATED PROTEIN KINASE KINASE KINASE 20-RELATED"/>
    <property type="match status" value="1"/>
</dbReference>
<comment type="caution">
    <text evidence="10">The sequence shown here is derived from an EMBL/GenBank/DDBJ whole genome shotgun (WGS) entry which is preliminary data.</text>
</comment>
<feature type="region of interest" description="Disordered" evidence="8">
    <location>
        <begin position="301"/>
        <end position="366"/>
    </location>
</feature>
<evidence type="ECO:0000313" key="11">
    <source>
        <dbReference type="Proteomes" id="UP001183615"/>
    </source>
</evidence>
<dbReference type="InterPro" id="IPR011009">
    <property type="entry name" value="Kinase-like_dom_sf"/>
</dbReference>
<dbReference type="SMART" id="SM00220">
    <property type="entry name" value="S_TKc"/>
    <property type="match status" value="1"/>
</dbReference>
<keyword evidence="2 10" id="KW-0808">Transferase</keyword>
<evidence type="ECO:0000256" key="1">
    <source>
        <dbReference type="ARBA" id="ARBA00010333"/>
    </source>
</evidence>
<dbReference type="CDD" id="cd14014">
    <property type="entry name" value="STKc_PknB_like"/>
    <property type="match status" value="1"/>
</dbReference>
<dbReference type="PROSITE" id="PS01039">
    <property type="entry name" value="SBP_BACTERIAL_3"/>
    <property type="match status" value="1"/>
</dbReference>
<dbReference type="InterPro" id="IPR008271">
    <property type="entry name" value="Ser/Thr_kinase_AS"/>
</dbReference>
<sequence>MTVEALTPEDPPAIGPYRLLGRLGAGGMGQVFLGRSHSGRMVAVKIVHGELAREPDFRRRFRAEVEAARRVSGMWTAPVLDSDTESAVPWVATGYVVGPPLRQVVDSLNGPLAEHSVWALALGLARALTEIHGSGLIHRDLKPSNVMVTLEGPKVIDFGIARAVDASVVTRTGAMIGSPGYMPPEQIRGEELTGAADVFALGAVLAYAATGFDPFSWDGAQMHTILYRVMHESPQLGPENGRLSGELRELVTRCLAKDAQGRPSPAEIAPLAEERAGTDFWLPPGLTARLGRDAADLLALDGPQADGQHPAWGPEAPGTPSFPRPSPYAPAVHGGQTTYASREFERSTPPPQFGRDVSTPPAPSGPVRRRLPYVLGALAGAVALAVVIPLVVTNGDDGAEAPPEDDSPQDTGGGGGGEGADAPLAHLVPQEVWDAGGITVHSSSEAWPVIYAEEGEESLAGFEVDLAHAIGEQLGVEMTFALTDDETDAAEAAVRHGHDTGAHIAMSGFVDSPDDREDLEVDFVNHFMDGWGVMSDDPAFSGRMSELCGLSVTTYEGDMMEGVVADNTEACPDPVEIVPFASRDNMAEAIRDGEAEAAVLLYSQAAHYAGEHPEAGLRAVLAQENRSARGIAVPRGQEELRDALRAAVGALLEDGTYGELLERWHFPASAIDEPTVNLGTD</sequence>
<dbReference type="EMBL" id="JAVREV010000018">
    <property type="protein sequence ID" value="MDT0446235.1"/>
    <property type="molecule type" value="Genomic_DNA"/>
</dbReference>
<keyword evidence="5 10" id="KW-0418">Kinase</keyword>
<proteinExistence type="inferred from homology"/>
<keyword evidence="11" id="KW-1185">Reference proteome</keyword>
<dbReference type="Gene3D" id="3.30.200.20">
    <property type="entry name" value="Phosphorylase Kinase, domain 1"/>
    <property type="match status" value="1"/>
</dbReference>
<evidence type="ECO:0000256" key="3">
    <source>
        <dbReference type="ARBA" id="ARBA00022729"/>
    </source>
</evidence>
<dbReference type="RefSeq" id="WP_311620394.1">
    <property type="nucleotide sequence ID" value="NZ_JAVREV010000018.1"/>
</dbReference>
<evidence type="ECO:0000256" key="7">
    <source>
        <dbReference type="PROSITE-ProRule" id="PRU10141"/>
    </source>
</evidence>
<feature type="domain" description="Protein kinase" evidence="9">
    <location>
        <begin position="17"/>
        <end position="282"/>
    </location>
</feature>
<keyword evidence="3" id="KW-0732">Signal</keyword>
<feature type="region of interest" description="Disordered" evidence="8">
    <location>
        <begin position="396"/>
        <end position="422"/>
    </location>
</feature>
<dbReference type="GO" id="GO:0004674">
    <property type="term" value="F:protein serine/threonine kinase activity"/>
    <property type="evidence" value="ECO:0007669"/>
    <property type="project" value="UniProtKB-EC"/>
</dbReference>
<dbReference type="PROSITE" id="PS00107">
    <property type="entry name" value="PROTEIN_KINASE_ATP"/>
    <property type="match status" value="1"/>
</dbReference>
<organism evidence="10 11">
    <name type="scientific">Streptomyces johnsoniae</name>
    <dbReference type="NCBI Taxonomy" id="3075532"/>
    <lineage>
        <taxon>Bacteria</taxon>
        <taxon>Bacillati</taxon>
        <taxon>Actinomycetota</taxon>
        <taxon>Actinomycetes</taxon>
        <taxon>Kitasatosporales</taxon>
        <taxon>Streptomycetaceae</taxon>
        <taxon>Streptomyces</taxon>
    </lineage>
</organism>
<evidence type="ECO:0000256" key="8">
    <source>
        <dbReference type="SAM" id="MobiDB-lite"/>
    </source>
</evidence>
<dbReference type="PANTHER" id="PTHR43289:SF34">
    <property type="entry name" value="SERINE_THREONINE-PROTEIN KINASE YBDM-RELATED"/>
    <property type="match status" value="1"/>
</dbReference>
<dbReference type="Gene3D" id="3.40.190.10">
    <property type="entry name" value="Periplasmic binding protein-like II"/>
    <property type="match status" value="2"/>
</dbReference>
<dbReference type="SMART" id="SM00062">
    <property type="entry name" value="PBPb"/>
    <property type="match status" value="1"/>
</dbReference>
<keyword evidence="6 7" id="KW-0067">ATP-binding</keyword>
<dbReference type="InterPro" id="IPR018313">
    <property type="entry name" value="SBP_3_CS"/>
</dbReference>
<dbReference type="SUPFAM" id="SSF53850">
    <property type="entry name" value="Periplasmic binding protein-like II"/>
    <property type="match status" value="1"/>
</dbReference>
<dbReference type="InterPro" id="IPR000719">
    <property type="entry name" value="Prot_kinase_dom"/>
</dbReference>
<dbReference type="PROSITE" id="PS50011">
    <property type="entry name" value="PROTEIN_KINASE_DOM"/>
    <property type="match status" value="1"/>
</dbReference>
<dbReference type="Pfam" id="PF00497">
    <property type="entry name" value="SBP_bac_3"/>
    <property type="match status" value="1"/>
</dbReference>